<dbReference type="Pfam" id="PF00395">
    <property type="entry name" value="SLH"/>
    <property type="match status" value="1"/>
</dbReference>
<keyword evidence="2" id="KW-1133">Transmembrane helix</keyword>
<dbReference type="Proteomes" id="UP001321786">
    <property type="component" value="Chromosome"/>
</dbReference>
<evidence type="ECO:0000256" key="1">
    <source>
        <dbReference type="ARBA" id="ARBA00022737"/>
    </source>
</evidence>
<dbReference type="AlphaFoldDB" id="A0AAU9E0H8"/>
<feature type="domain" description="SLH" evidence="3">
    <location>
        <begin position="455"/>
        <end position="518"/>
    </location>
</feature>
<name>A0AAU9E0H8_9FIRM</name>
<keyword evidence="2" id="KW-0472">Membrane</keyword>
<proteinExistence type="predicted"/>
<keyword evidence="5" id="KW-1185">Reference proteome</keyword>
<keyword evidence="2" id="KW-0812">Transmembrane</keyword>
<evidence type="ECO:0000259" key="3">
    <source>
        <dbReference type="PROSITE" id="PS51272"/>
    </source>
</evidence>
<dbReference type="KEGG" id="hprf:HLPR_00920"/>
<protein>
    <recommendedName>
        <fullName evidence="3">SLH domain-containing protein</fullName>
    </recommendedName>
</protein>
<feature type="transmembrane region" description="Helical" evidence="2">
    <location>
        <begin position="12"/>
        <end position="33"/>
    </location>
</feature>
<dbReference type="PROSITE" id="PS51272">
    <property type="entry name" value="SLH"/>
    <property type="match status" value="3"/>
</dbReference>
<dbReference type="EMBL" id="AP028654">
    <property type="protein sequence ID" value="BEP27761.1"/>
    <property type="molecule type" value="Genomic_DNA"/>
</dbReference>
<organism evidence="4 5">
    <name type="scientific">Helicovermis profundi</name>
    <dbReference type="NCBI Taxonomy" id="3065157"/>
    <lineage>
        <taxon>Bacteria</taxon>
        <taxon>Bacillati</taxon>
        <taxon>Bacillota</taxon>
        <taxon>Clostridia</taxon>
        <taxon>Helicovermis</taxon>
    </lineage>
</organism>
<evidence type="ECO:0000313" key="5">
    <source>
        <dbReference type="Proteomes" id="UP001321786"/>
    </source>
</evidence>
<sequence length="527" mass="59487">MEKHIKRIISINLVFIALIIMSFASFGEIAGSYGGITGDPQLKVGVFEYEEVTFITGEPVILKGTVTIPPVDKSPLSYNMSYTYSAQNTEKKIVLSRKITYLVTKTIDKANNQTITKIDMTKFDENYSVGSDTFSLGSFLFDKSKITDNTPAVDYFSGNVYSKRIFYKNGDAISNKGKFTIETNTKSLVGYKHKWGNQETEILNEKLEYEYLNPNYDSTNASSSKYLKWTGNATLKMSSTKKVDFLLQGTDPQNISFRKNYIQTDSEINLLSYKCNLPTLVSGGSFNDLKRNSLENSIRKDITLDTTSKIVPKIKDIGGYWAENNIFLLASIGIYDVIPNYFMADLPISRIEFAKEIVRAITDDLNYLDDEAKLKQKLILLKRPTAVKPDNFDDIDLNSKDSFYTSYVKEKGIMHGMGNSGEFFKPYRSLTRAQAITIMVNALGLSDIAPKPPYKTKFKDDADIPLWSKDAIYIANEIGLVSGYQDETIRANGEITKGEASVLIKNFINHLKDNITSDYREKVMSRY</sequence>
<keyword evidence="1" id="KW-0677">Repeat</keyword>
<evidence type="ECO:0000313" key="4">
    <source>
        <dbReference type="EMBL" id="BEP27761.1"/>
    </source>
</evidence>
<accession>A0AAU9E0H8</accession>
<gene>
    <name evidence="4" type="ORF">HLPR_00920</name>
</gene>
<dbReference type="InterPro" id="IPR001119">
    <property type="entry name" value="SLH_dom"/>
</dbReference>
<feature type="domain" description="SLH" evidence="3">
    <location>
        <begin position="388"/>
        <end position="453"/>
    </location>
</feature>
<reference evidence="4 5" key="1">
    <citation type="submission" date="2023-08" db="EMBL/GenBank/DDBJ databases">
        <title>Helicovermis profunda gen. nov., sp. nov., a novel mesophilic, fermentative bacterium within the Bacillota from a deep-sea hydrothermal vent chimney.</title>
        <authorList>
            <person name="Miyazaki U."/>
            <person name="Mizutani D."/>
            <person name="Hashimoto Y."/>
            <person name="Tame A."/>
            <person name="Sawayama S."/>
            <person name="Miyazaki J."/>
            <person name="Takai K."/>
            <person name="Nakagawa S."/>
        </authorList>
    </citation>
    <scope>NUCLEOTIDE SEQUENCE [LARGE SCALE GENOMIC DNA]</scope>
    <source>
        <strain evidence="4 5">S502</strain>
    </source>
</reference>
<evidence type="ECO:0000256" key="2">
    <source>
        <dbReference type="SAM" id="Phobius"/>
    </source>
</evidence>
<feature type="domain" description="SLH" evidence="3">
    <location>
        <begin position="309"/>
        <end position="371"/>
    </location>
</feature>